<feature type="compositionally biased region" description="Basic and acidic residues" evidence="1">
    <location>
        <begin position="149"/>
        <end position="179"/>
    </location>
</feature>
<name>A0A9Q1KQX4_9CARY</name>
<organism evidence="2 3">
    <name type="scientific">Carnegiea gigantea</name>
    <dbReference type="NCBI Taxonomy" id="171969"/>
    <lineage>
        <taxon>Eukaryota</taxon>
        <taxon>Viridiplantae</taxon>
        <taxon>Streptophyta</taxon>
        <taxon>Embryophyta</taxon>
        <taxon>Tracheophyta</taxon>
        <taxon>Spermatophyta</taxon>
        <taxon>Magnoliopsida</taxon>
        <taxon>eudicotyledons</taxon>
        <taxon>Gunneridae</taxon>
        <taxon>Pentapetalae</taxon>
        <taxon>Caryophyllales</taxon>
        <taxon>Cactineae</taxon>
        <taxon>Cactaceae</taxon>
        <taxon>Cactoideae</taxon>
        <taxon>Echinocereeae</taxon>
        <taxon>Carnegiea</taxon>
    </lineage>
</organism>
<feature type="region of interest" description="Disordered" evidence="1">
    <location>
        <begin position="216"/>
        <end position="373"/>
    </location>
</feature>
<dbReference type="PANTHER" id="PTHR47372">
    <property type="entry name" value="DAUER UP-REGULATED-RELATED"/>
    <property type="match status" value="1"/>
</dbReference>
<feature type="compositionally biased region" description="Basic and acidic residues" evidence="1">
    <location>
        <begin position="216"/>
        <end position="298"/>
    </location>
</feature>
<dbReference type="OrthoDB" id="6363407at2759"/>
<feature type="compositionally biased region" description="Basic and acidic residues" evidence="1">
    <location>
        <begin position="58"/>
        <end position="71"/>
    </location>
</feature>
<comment type="caution">
    <text evidence="2">The sequence shown here is derived from an EMBL/GenBank/DDBJ whole genome shotgun (WGS) entry which is preliminary data.</text>
</comment>
<protein>
    <submittedName>
        <fullName evidence="2">Uncharacterized protein</fullName>
    </submittedName>
</protein>
<feature type="compositionally biased region" description="Basic and acidic residues" evidence="1">
    <location>
        <begin position="81"/>
        <end position="124"/>
    </location>
</feature>
<evidence type="ECO:0000313" key="2">
    <source>
        <dbReference type="EMBL" id="KAJ8448009.1"/>
    </source>
</evidence>
<proteinExistence type="predicted"/>
<keyword evidence="3" id="KW-1185">Reference proteome</keyword>
<accession>A0A9Q1KQX4</accession>
<evidence type="ECO:0000256" key="1">
    <source>
        <dbReference type="SAM" id="MobiDB-lite"/>
    </source>
</evidence>
<gene>
    <name evidence="2" type="ORF">Cgig2_028885</name>
</gene>
<feature type="compositionally biased region" description="Basic and acidic residues" evidence="1">
    <location>
        <begin position="310"/>
        <end position="373"/>
    </location>
</feature>
<dbReference type="AlphaFoldDB" id="A0A9Q1KQX4"/>
<dbReference type="PANTHER" id="PTHR47372:SF11">
    <property type="entry name" value="RE19971P"/>
    <property type="match status" value="1"/>
</dbReference>
<reference evidence="2" key="1">
    <citation type="submission" date="2022-04" db="EMBL/GenBank/DDBJ databases">
        <title>Carnegiea gigantea Genome sequencing and assembly v2.</title>
        <authorList>
            <person name="Copetti D."/>
            <person name="Sanderson M.J."/>
            <person name="Burquez A."/>
            <person name="Wojciechowski M.F."/>
        </authorList>
    </citation>
    <scope>NUCLEOTIDE SEQUENCE</scope>
    <source>
        <strain evidence="2">SGP5-SGP5p</strain>
        <tissue evidence="2">Aerial part</tissue>
    </source>
</reference>
<dbReference type="EMBL" id="JAKOGI010000033">
    <property type="protein sequence ID" value="KAJ8448009.1"/>
    <property type="molecule type" value="Genomic_DNA"/>
</dbReference>
<sequence length="373" mass="41517">MTSVFMVKHLVMSNTILRLNLASKADRLLFHGPAISKLSFSSASKLEQSRYPTPDAGAEERAKESERRRMVQADYDDEEAEKVAEKVKYRAKDTARSVGETAKEGARKAGETMHEAKEKAKETAKGAWETAKNATHRIKETVVGEDGDEDKHKSAVDRMEDLDLPKHGDARDAESRYPSEDSLGDDEAKAAHRIREAQQVYEDDDHAEKVVDGIKQKAKDTARSINEKAKEGTHQASDAMHEGKERAKDGANRAGESMHEAKERAKEGAHRAGESMHEAKERTKDSMRWTADKTKEGAGKAAEAMQNVGEKAKETAKGAWETAKDATQKIKEKMVGKDDEDKHARPEDYMEDHLPKRPFDAGSKDRNMHRGGP</sequence>
<evidence type="ECO:0000313" key="3">
    <source>
        <dbReference type="Proteomes" id="UP001153076"/>
    </source>
</evidence>
<dbReference type="Proteomes" id="UP001153076">
    <property type="component" value="Unassembled WGS sequence"/>
</dbReference>
<dbReference type="Gene3D" id="1.10.287.700">
    <property type="entry name" value="Helix hairpin bin"/>
    <property type="match status" value="1"/>
</dbReference>
<feature type="region of interest" description="Disordered" evidence="1">
    <location>
        <begin position="43"/>
        <end position="191"/>
    </location>
</feature>